<reference evidence="10" key="1">
    <citation type="submission" date="2021-01" db="EMBL/GenBank/DDBJ databases">
        <authorList>
            <person name="Corre E."/>
            <person name="Pelletier E."/>
            <person name="Niang G."/>
            <person name="Scheremetjew M."/>
            <person name="Finn R."/>
            <person name="Kale V."/>
            <person name="Holt S."/>
            <person name="Cochrane G."/>
            <person name="Meng A."/>
            <person name="Brown T."/>
            <person name="Cohen L."/>
        </authorList>
    </citation>
    <scope>NUCLEOTIDE SEQUENCE</scope>
    <source>
        <strain evidence="10">MM31A-1</strain>
    </source>
</reference>
<dbReference type="PRINTS" id="PR00458">
    <property type="entry name" value="PEROXIDASE"/>
</dbReference>
<feature type="domain" description="Plant heme peroxidase family profile" evidence="9">
    <location>
        <begin position="161"/>
        <end position="250"/>
    </location>
</feature>
<evidence type="ECO:0000256" key="1">
    <source>
        <dbReference type="ARBA" id="ARBA00022559"/>
    </source>
</evidence>
<feature type="chain" id="PRO_5031459849" description="Plant heme peroxidase family profile domain-containing protein" evidence="8">
    <location>
        <begin position="20"/>
        <end position="529"/>
    </location>
</feature>
<keyword evidence="4" id="KW-0560">Oxidoreductase</keyword>
<dbReference type="SUPFAM" id="SSF48113">
    <property type="entry name" value="Heme-dependent peroxidases"/>
    <property type="match status" value="1"/>
</dbReference>
<sequence length="529" mass="56510">MKLSFAFLSLSALARNVHGACPFSKTSDNAPDDNQHRNLRRRLASLSEGETRDDIAVIIKNQQLKAENNRSLQTACMTQETYDDIQANIAELARVIRNDGDRGHFFGGIVRLAAHDFMDFDRNQDTADDRLGSDGCLDFSNPANAGLPDLWCDNPTACPFKALYDTSYATLMSRADFWVAAANAVVAETSVARIDMPFRYGRIDRDDCPASSSRLPEPGGCSEVQATFIDRMGVSWRDAVALMGAHTLGRGDADFSGHAGTWVQSDAESTIFDKGYFDETVGRGWFPRRNGGNVGTDWTWGGNNRGVMMLNIDICLRFDIPEGDNQNCCTNTNQNCRGVTARCDSSAEVRPDAFNAFEEFRNPRGNRQTSNDPFYRAYETAWKIATENGYPEGSLHELADTCGPPPTSSPTASVSPSLITSSPSASVTISSSPSTEGTCSDVEGTFPVGKKNNRMLGGRGGGGKNGGGGGGNNGGGGGNNGGGGGNNGGGGGNNDGGGDRIERDCEWVIRKGKCSKFGEEFCPASCGLC</sequence>
<dbReference type="PROSITE" id="PS00435">
    <property type="entry name" value="PEROXIDASE_1"/>
    <property type="match status" value="1"/>
</dbReference>
<feature type="compositionally biased region" description="Gly residues" evidence="7">
    <location>
        <begin position="457"/>
        <end position="469"/>
    </location>
</feature>
<dbReference type="CDD" id="cd00314">
    <property type="entry name" value="plant_peroxidase_like"/>
    <property type="match status" value="1"/>
</dbReference>
<feature type="signal peptide" evidence="8">
    <location>
        <begin position="1"/>
        <end position="19"/>
    </location>
</feature>
<keyword evidence="2" id="KW-0349">Heme</keyword>
<dbReference type="InterPro" id="IPR019793">
    <property type="entry name" value="Peroxidases_heam-ligand_BS"/>
</dbReference>
<dbReference type="InterPro" id="IPR002016">
    <property type="entry name" value="Haem_peroxidase"/>
</dbReference>
<dbReference type="PROSITE" id="PS50873">
    <property type="entry name" value="PEROXIDASE_4"/>
    <property type="match status" value="1"/>
</dbReference>
<organism evidence="10">
    <name type="scientific">Chaetoceros debilis</name>
    <dbReference type="NCBI Taxonomy" id="122233"/>
    <lineage>
        <taxon>Eukaryota</taxon>
        <taxon>Sar</taxon>
        <taxon>Stramenopiles</taxon>
        <taxon>Ochrophyta</taxon>
        <taxon>Bacillariophyta</taxon>
        <taxon>Coscinodiscophyceae</taxon>
        <taxon>Chaetocerotophycidae</taxon>
        <taxon>Chaetocerotales</taxon>
        <taxon>Chaetocerotaceae</taxon>
        <taxon>Chaetoceros</taxon>
    </lineage>
</organism>
<accession>A0A7S3V803</accession>
<dbReference type="GO" id="GO:0046872">
    <property type="term" value="F:metal ion binding"/>
    <property type="evidence" value="ECO:0007669"/>
    <property type="project" value="UniProtKB-KW"/>
</dbReference>
<feature type="compositionally biased region" description="Low complexity" evidence="7">
    <location>
        <begin position="409"/>
        <end position="435"/>
    </location>
</feature>
<proteinExistence type="inferred from homology"/>
<dbReference type="Gene3D" id="1.10.520.10">
    <property type="match status" value="1"/>
</dbReference>
<dbReference type="Pfam" id="PF00141">
    <property type="entry name" value="peroxidase"/>
    <property type="match status" value="1"/>
</dbReference>
<gene>
    <name evidence="10" type="ORF">CDEB00056_LOCUS7487</name>
</gene>
<feature type="region of interest" description="Disordered" evidence="7">
    <location>
        <begin position="401"/>
        <end position="469"/>
    </location>
</feature>
<evidence type="ECO:0000256" key="3">
    <source>
        <dbReference type="ARBA" id="ARBA00022723"/>
    </source>
</evidence>
<comment type="similarity">
    <text evidence="6">Belongs to the peroxidase family.</text>
</comment>
<dbReference type="PANTHER" id="PTHR31356:SF36">
    <property type="entry name" value="L-ASCORBATE PEROXIDASE 3"/>
    <property type="match status" value="1"/>
</dbReference>
<evidence type="ECO:0000256" key="7">
    <source>
        <dbReference type="SAM" id="MobiDB-lite"/>
    </source>
</evidence>
<evidence type="ECO:0000259" key="9">
    <source>
        <dbReference type="PROSITE" id="PS50873"/>
    </source>
</evidence>
<evidence type="ECO:0000256" key="4">
    <source>
        <dbReference type="ARBA" id="ARBA00023002"/>
    </source>
</evidence>
<dbReference type="GO" id="GO:0000302">
    <property type="term" value="P:response to reactive oxygen species"/>
    <property type="evidence" value="ECO:0007669"/>
    <property type="project" value="TreeGrafter"/>
</dbReference>
<keyword evidence="1" id="KW-0575">Peroxidase</keyword>
<evidence type="ECO:0000256" key="2">
    <source>
        <dbReference type="ARBA" id="ARBA00022617"/>
    </source>
</evidence>
<dbReference type="AlphaFoldDB" id="A0A7S3V803"/>
<protein>
    <recommendedName>
        <fullName evidence="9">Plant heme peroxidase family profile domain-containing protein</fullName>
    </recommendedName>
</protein>
<evidence type="ECO:0000256" key="6">
    <source>
        <dbReference type="RuleBase" id="RU004241"/>
    </source>
</evidence>
<dbReference type="GO" id="GO:0020037">
    <property type="term" value="F:heme binding"/>
    <property type="evidence" value="ECO:0007669"/>
    <property type="project" value="InterPro"/>
</dbReference>
<keyword evidence="5" id="KW-0408">Iron</keyword>
<keyword evidence="3" id="KW-0479">Metal-binding</keyword>
<evidence type="ECO:0000313" key="10">
    <source>
        <dbReference type="EMBL" id="CAE0462646.1"/>
    </source>
</evidence>
<evidence type="ECO:0000256" key="8">
    <source>
        <dbReference type="SAM" id="SignalP"/>
    </source>
</evidence>
<name>A0A7S3V803_9STRA</name>
<dbReference type="GO" id="GO:0042744">
    <property type="term" value="P:hydrogen peroxide catabolic process"/>
    <property type="evidence" value="ECO:0007669"/>
    <property type="project" value="TreeGrafter"/>
</dbReference>
<dbReference type="PANTHER" id="PTHR31356">
    <property type="entry name" value="THYLAKOID LUMENAL 29 KDA PROTEIN, CHLOROPLASTIC-RELATED"/>
    <property type="match status" value="1"/>
</dbReference>
<dbReference type="InterPro" id="IPR044831">
    <property type="entry name" value="Ccp1-like"/>
</dbReference>
<keyword evidence="8" id="KW-0732">Signal</keyword>
<dbReference type="GO" id="GO:0034599">
    <property type="term" value="P:cellular response to oxidative stress"/>
    <property type="evidence" value="ECO:0007669"/>
    <property type="project" value="InterPro"/>
</dbReference>
<dbReference type="Gene3D" id="1.10.420.10">
    <property type="entry name" value="Peroxidase, domain 2"/>
    <property type="match status" value="1"/>
</dbReference>
<dbReference type="GO" id="GO:0004601">
    <property type="term" value="F:peroxidase activity"/>
    <property type="evidence" value="ECO:0007669"/>
    <property type="project" value="UniProtKB-KW"/>
</dbReference>
<evidence type="ECO:0000256" key="5">
    <source>
        <dbReference type="ARBA" id="ARBA00023004"/>
    </source>
</evidence>
<dbReference type="EMBL" id="HBIO01009702">
    <property type="protein sequence ID" value="CAE0462646.1"/>
    <property type="molecule type" value="Transcribed_RNA"/>
</dbReference>
<dbReference type="InterPro" id="IPR010255">
    <property type="entry name" value="Haem_peroxidase_sf"/>
</dbReference>